<dbReference type="Proteomes" id="UP000256562">
    <property type="component" value="Unassembled WGS sequence"/>
</dbReference>
<dbReference type="AlphaFoldDB" id="A0A3E0ILJ3"/>
<comment type="caution">
    <text evidence="1">The sequence shown here is derived from an EMBL/GenBank/DDBJ whole genome shotgun (WGS) entry which is preliminary data.</text>
</comment>
<organism evidence="1 4">
    <name type="scientific">Staphylococcus felis</name>
    <dbReference type="NCBI Taxonomy" id="46127"/>
    <lineage>
        <taxon>Bacteria</taxon>
        <taxon>Bacillati</taxon>
        <taxon>Bacillota</taxon>
        <taxon>Bacilli</taxon>
        <taxon>Bacillales</taxon>
        <taxon>Staphylococcaceae</taxon>
        <taxon>Staphylococcus</taxon>
    </lineage>
</organism>
<dbReference type="EMBL" id="QKXQ01000627">
    <property type="protein sequence ID" value="REH90221.1"/>
    <property type="molecule type" value="Genomic_DNA"/>
</dbReference>
<dbReference type="Proteomes" id="UP000256337">
    <property type="component" value="Unassembled WGS sequence"/>
</dbReference>
<sequence>MKKRTKTRKKLTEQEAKDRIQHIATQIANETEFYLILAQNTGKTVLEVDNTLRFCLLVDGYLNIDDAIEDLKERVGNMSWKIQEDLSRFLPDGYYQFIGGLTLNINREKVVSKQVEQMELF</sequence>
<evidence type="ECO:0000313" key="4">
    <source>
        <dbReference type="Proteomes" id="UP000256562"/>
    </source>
</evidence>
<evidence type="ECO:0000313" key="3">
    <source>
        <dbReference type="Proteomes" id="UP000256337"/>
    </source>
</evidence>
<evidence type="ECO:0000313" key="2">
    <source>
        <dbReference type="EMBL" id="REI20506.1"/>
    </source>
</evidence>
<protein>
    <submittedName>
        <fullName evidence="1">Uncharacterized protein</fullName>
    </submittedName>
</protein>
<evidence type="ECO:0000313" key="1">
    <source>
        <dbReference type="EMBL" id="REH90221.1"/>
    </source>
</evidence>
<accession>A0A3E0ILJ3</accession>
<gene>
    <name evidence="2" type="ORF">DOS76_08815</name>
    <name evidence="1" type="ORF">DOS83_12705</name>
</gene>
<dbReference type="RefSeq" id="WP_115871770.1">
    <property type="nucleotide sequence ID" value="NZ_QKXN01000130.1"/>
</dbReference>
<reference evidence="3 4" key="1">
    <citation type="journal article" date="2018" name="Vet. Microbiol.">
        <title>Characterisation of Staphylococcus felis isolated from cats using whole genome sequencing.</title>
        <authorList>
            <person name="Worthing K."/>
            <person name="Pang S."/>
            <person name="Trott D.J."/>
            <person name="Abraham S."/>
            <person name="Coombs G.W."/>
            <person name="Jordan D."/>
            <person name="McIntyre L."/>
            <person name="Davies M.R."/>
            <person name="Norris J."/>
        </authorList>
    </citation>
    <scope>NUCLEOTIDE SEQUENCE [LARGE SCALE GENOMIC DNA]</scope>
    <source>
        <strain evidence="2 3">F25</strain>
        <strain evidence="1 4">F9</strain>
    </source>
</reference>
<name>A0A3E0ILJ3_9STAP</name>
<dbReference type="EMBL" id="QKYD01000125">
    <property type="protein sequence ID" value="REI20506.1"/>
    <property type="molecule type" value="Genomic_DNA"/>
</dbReference>
<proteinExistence type="predicted"/>